<feature type="transmembrane region" description="Helical" evidence="1">
    <location>
        <begin position="6"/>
        <end position="29"/>
    </location>
</feature>
<evidence type="ECO:0000313" key="2">
    <source>
        <dbReference type="EMBL" id="MDA8485117.1"/>
    </source>
</evidence>
<comment type="caution">
    <text evidence="2">The sequence shown here is derived from an EMBL/GenBank/DDBJ whole genome shotgun (WGS) entry which is preliminary data.</text>
</comment>
<proteinExistence type="predicted"/>
<name>A0ABT4Y914_METRE</name>
<protein>
    <submittedName>
        <fullName evidence="2">Uncharacterized protein</fullName>
    </submittedName>
</protein>
<keyword evidence="3" id="KW-1185">Reference proteome</keyword>
<keyword evidence="1" id="KW-0812">Transmembrane</keyword>
<dbReference type="RefSeq" id="WP_271471572.1">
    <property type="nucleotide sequence ID" value="NZ_JANEWF010000024.1"/>
</dbReference>
<dbReference type="Proteomes" id="UP001211689">
    <property type="component" value="Unassembled WGS sequence"/>
</dbReference>
<keyword evidence="1" id="KW-0472">Membrane</keyword>
<reference evidence="2 3" key="1">
    <citation type="submission" date="2022-07" db="EMBL/GenBank/DDBJ databases">
        <title>Genome Analysis of Selected Gammaproteobacteria from Nigerian Food snails.</title>
        <authorList>
            <person name="Okafor A.C."/>
        </authorList>
    </citation>
    <scope>NUCLEOTIDE SEQUENCE [LARGE SCALE GENOMIC DNA]</scope>
    <source>
        <strain evidence="2 3">Awg 2</strain>
    </source>
</reference>
<sequence>MIIFTLIGIVIGVLFFGAIAAAGFFHALFNDIGGNGSRASALCGLAVCGAGVYGVVWVLGFSPLTVVVAP</sequence>
<organism evidence="2 3">
    <name type="scientific">Metapseudomonas resinovorans</name>
    <name type="common">Pseudomonas resinovorans</name>
    <dbReference type="NCBI Taxonomy" id="53412"/>
    <lineage>
        <taxon>Bacteria</taxon>
        <taxon>Pseudomonadati</taxon>
        <taxon>Pseudomonadota</taxon>
        <taxon>Gammaproteobacteria</taxon>
        <taxon>Pseudomonadales</taxon>
        <taxon>Pseudomonadaceae</taxon>
        <taxon>Metapseudomonas</taxon>
    </lineage>
</organism>
<evidence type="ECO:0000256" key="1">
    <source>
        <dbReference type="SAM" id="Phobius"/>
    </source>
</evidence>
<feature type="transmembrane region" description="Helical" evidence="1">
    <location>
        <begin position="41"/>
        <end position="60"/>
    </location>
</feature>
<keyword evidence="1" id="KW-1133">Transmembrane helix</keyword>
<gene>
    <name evidence="2" type="ORF">NNO07_18785</name>
</gene>
<accession>A0ABT4Y914</accession>
<evidence type="ECO:0000313" key="3">
    <source>
        <dbReference type="Proteomes" id="UP001211689"/>
    </source>
</evidence>
<dbReference type="EMBL" id="JANEWF010000024">
    <property type="protein sequence ID" value="MDA8485117.1"/>
    <property type="molecule type" value="Genomic_DNA"/>
</dbReference>